<accession>A0A8C9GXY5</accession>
<keyword evidence="1" id="KW-0732">Signal</keyword>
<reference evidence="2" key="2">
    <citation type="submission" date="2025-09" db="UniProtKB">
        <authorList>
            <consortium name="Ensembl"/>
        </authorList>
    </citation>
    <scope>IDENTIFICATION</scope>
</reference>
<feature type="chain" id="PRO_5034652066" evidence="1">
    <location>
        <begin position="16"/>
        <end position="55"/>
    </location>
</feature>
<proteinExistence type="predicted"/>
<name>A0A8C9GXY5_9PRIM</name>
<sequence>MAFMAQHFLLLPVSTDFTLLLGPHFSPSALFANYYITSHQITISALKLPLDTDTS</sequence>
<evidence type="ECO:0000313" key="2">
    <source>
        <dbReference type="Ensembl" id="ENSPTEP00000010960.1"/>
    </source>
</evidence>
<dbReference type="Proteomes" id="UP000694416">
    <property type="component" value="Unplaced"/>
</dbReference>
<dbReference type="Ensembl" id="ENSPTET00000016573.1">
    <property type="protein sequence ID" value="ENSPTEP00000010960.1"/>
    <property type="gene ID" value="ENSPTEG00000012374.1"/>
</dbReference>
<feature type="signal peptide" evidence="1">
    <location>
        <begin position="1"/>
        <end position="15"/>
    </location>
</feature>
<keyword evidence="3" id="KW-1185">Reference proteome</keyword>
<reference evidence="2" key="1">
    <citation type="submission" date="2025-08" db="UniProtKB">
        <authorList>
            <consortium name="Ensembl"/>
        </authorList>
    </citation>
    <scope>IDENTIFICATION</scope>
</reference>
<evidence type="ECO:0000313" key="3">
    <source>
        <dbReference type="Proteomes" id="UP000694416"/>
    </source>
</evidence>
<dbReference type="AlphaFoldDB" id="A0A8C9GXY5"/>
<organism evidence="2 3">
    <name type="scientific">Piliocolobus tephrosceles</name>
    <name type="common">Ugandan red Colobus</name>
    <dbReference type="NCBI Taxonomy" id="591936"/>
    <lineage>
        <taxon>Eukaryota</taxon>
        <taxon>Metazoa</taxon>
        <taxon>Chordata</taxon>
        <taxon>Craniata</taxon>
        <taxon>Vertebrata</taxon>
        <taxon>Euteleostomi</taxon>
        <taxon>Mammalia</taxon>
        <taxon>Eutheria</taxon>
        <taxon>Euarchontoglires</taxon>
        <taxon>Primates</taxon>
        <taxon>Haplorrhini</taxon>
        <taxon>Catarrhini</taxon>
        <taxon>Cercopithecidae</taxon>
        <taxon>Colobinae</taxon>
        <taxon>Piliocolobus</taxon>
    </lineage>
</organism>
<protein>
    <submittedName>
        <fullName evidence="2">Uncharacterized protein</fullName>
    </submittedName>
</protein>
<evidence type="ECO:0000256" key="1">
    <source>
        <dbReference type="SAM" id="SignalP"/>
    </source>
</evidence>